<dbReference type="Proteomes" id="UP000708208">
    <property type="component" value="Unassembled WGS sequence"/>
</dbReference>
<protein>
    <submittedName>
        <fullName evidence="2">Uncharacterized protein</fullName>
    </submittedName>
</protein>
<evidence type="ECO:0000313" key="3">
    <source>
        <dbReference type="Proteomes" id="UP000708208"/>
    </source>
</evidence>
<keyword evidence="3" id="KW-1185">Reference proteome</keyword>
<dbReference type="AlphaFoldDB" id="A0A8J2JD25"/>
<dbReference type="EMBL" id="CAJVCH010052100">
    <property type="protein sequence ID" value="CAG7718266.1"/>
    <property type="molecule type" value="Genomic_DNA"/>
</dbReference>
<comment type="caution">
    <text evidence="2">The sequence shown here is derived from an EMBL/GenBank/DDBJ whole genome shotgun (WGS) entry which is preliminary data.</text>
</comment>
<keyword evidence="1" id="KW-1133">Transmembrane helix</keyword>
<accession>A0A8J2JD25</accession>
<proteinExistence type="predicted"/>
<feature type="non-terminal residue" evidence="2">
    <location>
        <position position="1"/>
    </location>
</feature>
<feature type="transmembrane region" description="Helical" evidence="1">
    <location>
        <begin position="12"/>
        <end position="31"/>
    </location>
</feature>
<evidence type="ECO:0000256" key="1">
    <source>
        <dbReference type="SAM" id="Phobius"/>
    </source>
</evidence>
<sequence length="55" mass="6255">MGTHSKRFSKYTTVNELFGLTIITGLISYVVSMDLESPFMQLEKIIFSSRSKPPK</sequence>
<gene>
    <name evidence="2" type="ORF">AFUS01_LOCUS7670</name>
</gene>
<organism evidence="2 3">
    <name type="scientific">Allacma fusca</name>
    <dbReference type="NCBI Taxonomy" id="39272"/>
    <lineage>
        <taxon>Eukaryota</taxon>
        <taxon>Metazoa</taxon>
        <taxon>Ecdysozoa</taxon>
        <taxon>Arthropoda</taxon>
        <taxon>Hexapoda</taxon>
        <taxon>Collembola</taxon>
        <taxon>Symphypleona</taxon>
        <taxon>Sminthuridae</taxon>
        <taxon>Allacma</taxon>
    </lineage>
</organism>
<keyword evidence="1" id="KW-0472">Membrane</keyword>
<keyword evidence="1" id="KW-0812">Transmembrane</keyword>
<name>A0A8J2JD25_9HEXA</name>
<reference evidence="2" key="1">
    <citation type="submission" date="2021-06" db="EMBL/GenBank/DDBJ databases">
        <authorList>
            <person name="Hodson N. C."/>
            <person name="Mongue J. A."/>
            <person name="Jaron S. K."/>
        </authorList>
    </citation>
    <scope>NUCLEOTIDE SEQUENCE</scope>
</reference>
<dbReference type="OrthoDB" id="118951at2759"/>
<evidence type="ECO:0000313" key="2">
    <source>
        <dbReference type="EMBL" id="CAG7718266.1"/>
    </source>
</evidence>